<comment type="caution">
    <text evidence="2">The sequence shown here is derived from an EMBL/GenBank/DDBJ whole genome shotgun (WGS) entry which is preliminary data.</text>
</comment>
<sequence length="368" mass="43048">MKNVLAIFLLLNFTLLQGQHQIALTDTFISTSFLTYIQPIADSLPAEIEQNIESKNSVQHRYVLKVNSMFPYLDSAIQELYRPIYMYSYLDPISKEKKIEIINSNKLKNKAFSELDTLILNFQHKQESSYLSASVEYLNVNDQFLKFKLSHFQYGYVPELQKHITIWPYHMGASIAVSDSIAFNFNDLVYYYKIAEDFSSNDSVVYSFVDYDKENRTINLASQKKESKIYGYKPNTYIDTSFHVSDKLTVLYFGGYWCGPCKAENPKLIKMNELRVKEDFDLKTYLTYQSGKLKESEEYYIENLLPLQIKHIELGKEALIRKLQITTFPTYIILDKNNAILYRSDGSKIEAHTFFAKLLRERNMLLQE</sequence>
<evidence type="ECO:0000259" key="1">
    <source>
        <dbReference type="Pfam" id="PF13905"/>
    </source>
</evidence>
<gene>
    <name evidence="2" type="ORF">GCM10007940_15790</name>
</gene>
<keyword evidence="3" id="KW-1185">Reference proteome</keyword>
<dbReference type="InterPro" id="IPR036249">
    <property type="entry name" value="Thioredoxin-like_sf"/>
</dbReference>
<evidence type="ECO:0000313" key="2">
    <source>
        <dbReference type="EMBL" id="GLR16964.1"/>
    </source>
</evidence>
<dbReference type="AlphaFoldDB" id="A0AA37WES7"/>
<proteinExistence type="predicted"/>
<dbReference type="Gene3D" id="3.40.30.10">
    <property type="entry name" value="Glutaredoxin"/>
    <property type="match status" value="1"/>
</dbReference>
<reference evidence="2" key="1">
    <citation type="journal article" date="2014" name="Int. J. Syst. Evol. Microbiol.">
        <title>Complete genome sequence of Corynebacterium casei LMG S-19264T (=DSM 44701T), isolated from a smear-ripened cheese.</title>
        <authorList>
            <consortium name="US DOE Joint Genome Institute (JGI-PGF)"/>
            <person name="Walter F."/>
            <person name="Albersmeier A."/>
            <person name="Kalinowski J."/>
            <person name="Ruckert C."/>
        </authorList>
    </citation>
    <scope>NUCLEOTIDE SEQUENCE</scope>
    <source>
        <strain evidence="2">NBRC 108769</strain>
    </source>
</reference>
<dbReference type="Proteomes" id="UP001156666">
    <property type="component" value="Unassembled WGS sequence"/>
</dbReference>
<accession>A0AA37WES7</accession>
<dbReference type="SUPFAM" id="SSF52833">
    <property type="entry name" value="Thioredoxin-like"/>
    <property type="match status" value="1"/>
</dbReference>
<reference evidence="2" key="2">
    <citation type="submission" date="2023-01" db="EMBL/GenBank/DDBJ databases">
        <title>Draft genome sequence of Portibacter lacus strain NBRC 108769.</title>
        <authorList>
            <person name="Sun Q."/>
            <person name="Mori K."/>
        </authorList>
    </citation>
    <scope>NUCLEOTIDE SEQUENCE</scope>
    <source>
        <strain evidence="2">NBRC 108769</strain>
    </source>
</reference>
<organism evidence="2 3">
    <name type="scientific">Portibacter lacus</name>
    <dbReference type="NCBI Taxonomy" id="1099794"/>
    <lineage>
        <taxon>Bacteria</taxon>
        <taxon>Pseudomonadati</taxon>
        <taxon>Bacteroidota</taxon>
        <taxon>Saprospiria</taxon>
        <taxon>Saprospirales</taxon>
        <taxon>Haliscomenobacteraceae</taxon>
        <taxon>Portibacter</taxon>
    </lineage>
</organism>
<dbReference type="InterPro" id="IPR012336">
    <property type="entry name" value="Thioredoxin-like_fold"/>
</dbReference>
<dbReference type="RefSeq" id="WP_235290857.1">
    <property type="nucleotide sequence ID" value="NZ_BSOH01000007.1"/>
</dbReference>
<dbReference type="EMBL" id="BSOH01000007">
    <property type="protein sequence ID" value="GLR16964.1"/>
    <property type="molecule type" value="Genomic_DNA"/>
</dbReference>
<protein>
    <recommendedName>
        <fullName evidence="1">Thioredoxin-like fold domain-containing protein</fullName>
    </recommendedName>
</protein>
<evidence type="ECO:0000313" key="3">
    <source>
        <dbReference type="Proteomes" id="UP001156666"/>
    </source>
</evidence>
<feature type="domain" description="Thioredoxin-like fold" evidence="1">
    <location>
        <begin position="246"/>
        <end position="339"/>
    </location>
</feature>
<dbReference type="Pfam" id="PF13905">
    <property type="entry name" value="Thioredoxin_8"/>
    <property type="match status" value="1"/>
</dbReference>
<name>A0AA37WES7_9BACT</name>